<dbReference type="GO" id="GO:0004668">
    <property type="term" value="F:protein-arginine deiminase activity"/>
    <property type="evidence" value="ECO:0007669"/>
    <property type="project" value="InterPro"/>
</dbReference>
<keyword evidence="1 2" id="KW-0378">Hydrolase</keyword>
<dbReference type="EMBL" id="CP002545">
    <property type="protein sequence ID" value="ADY52480.1"/>
    <property type="molecule type" value="Genomic_DNA"/>
</dbReference>
<name>F0S9D0_PSESL</name>
<proteinExistence type="predicted"/>
<dbReference type="Pfam" id="PF04371">
    <property type="entry name" value="PAD_porph"/>
    <property type="match status" value="1"/>
</dbReference>
<dbReference type="PANTHER" id="PTHR31377">
    <property type="entry name" value="AGMATINE DEIMINASE-RELATED"/>
    <property type="match status" value="1"/>
</dbReference>
<dbReference type="Proteomes" id="UP000000310">
    <property type="component" value="Chromosome"/>
</dbReference>
<dbReference type="RefSeq" id="WP_013632967.1">
    <property type="nucleotide sequence ID" value="NC_015177.1"/>
</dbReference>
<dbReference type="Gene3D" id="3.75.10.10">
    <property type="entry name" value="L-arginine/glycine Amidinotransferase, Chain A"/>
    <property type="match status" value="1"/>
</dbReference>
<gene>
    <name evidence="2" type="ordered locus">Pedsa_1927</name>
</gene>
<protein>
    <submittedName>
        <fullName evidence="2">Agmatine deiminase</fullName>
        <ecNumber evidence="2">3.5.3.12</ecNumber>
    </submittedName>
</protein>
<dbReference type="GO" id="GO:0009446">
    <property type="term" value="P:putrescine biosynthetic process"/>
    <property type="evidence" value="ECO:0007669"/>
    <property type="project" value="InterPro"/>
</dbReference>
<dbReference type="AlphaFoldDB" id="F0S9D0"/>
<reference evidence="2 3" key="1">
    <citation type="journal article" date="2011" name="Stand. Genomic Sci.">
        <title>Complete genome sequence of the gliding, heparinolytic Pedobacter saltans type strain (113).</title>
        <authorList>
            <person name="Liolios K."/>
            <person name="Sikorski J."/>
            <person name="Lu M."/>
            <person name="Nolan M."/>
            <person name="Lapidus A."/>
            <person name="Lucas S."/>
            <person name="Hammon N."/>
            <person name="Deshpande S."/>
            <person name="Cheng J.F."/>
            <person name="Tapia R."/>
            <person name="Han C."/>
            <person name="Goodwin L."/>
            <person name="Pitluck S."/>
            <person name="Huntemann M."/>
            <person name="Ivanova N."/>
            <person name="Pagani I."/>
            <person name="Mavromatis K."/>
            <person name="Ovchinikova G."/>
            <person name="Pati A."/>
            <person name="Chen A."/>
            <person name="Palaniappan K."/>
            <person name="Land M."/>
            <person name="Hauser L."/>
            <person name="Brambilla E.M."/>
            <person name="Kotsyurbenko O."/>
            <person name="Rohde M."/>
            <person name="Tindall B.J."/>
            <person name="Abt B."/>
            <person name="Goker M."/>
            <person name="Detter J.C."/>
            <person name="Woyke T."/>
            <person name="Bristow J."/>
            <person name="Eisen J.A."/>
            <person name="Markowitz V."/>
            <person name="Hugenholtz P."/>
            <person name="Klenk H.P."/>
            <person name="Kyrpides N.C."/>
        </authorList>
    </citation>
    <scope>NUCLEOTIDE SEQUENCE [LARGE SCALE GENOMIC DNA]</scope>
    <source>
        <strain evidence="3">ATCC 51119 / DSM 12145 / JCM 21818 / LMG 10337 / NBRC 100064 / NCIMB 13643</strain>
    </source>
</reference>
<dbReference type="GO" id="GO:0047632">
    <property type="term" value="F:agmatine deiminase activity"/>
    <property type="evidence" value="ECO:0007669"/>
    <property type="project" value="UniProtKB-EC"/>
</dbReference>
<keyword evidence="3" id="KW-1185">Reference proteome</keyword>
<accession>F0S9D0</accession>
<dbReference type="PANTHER" id="PTHR31377:SF0">
    <property type="entry name" value="AGMATINE DEIMINASE-RELATED"/>
    <property type="match status" value="1"/>
</dbReference>
<dbReference type="HOGENOM" id="CLU_037682_0_0_10"/>
<dbReference type="EC" id="3.5.3.12" evidence="2"/>
<dbReference type="OrthoDB" id="9808013at2"/>
<dbReference type="KEGG" id="psn:Pedsa_1927"/>
<evidence type="ECO:0000256" key="1">
    <source>
        <dbReference type="ARBA" id="ARBA00022801"/>
    </source>
</evidence>
<organism evidence="2 3">
    <name type="scientific">Pseudopedobacter saltans (strain ATCC 51119 / DSM 12145 / JCM 21818 / CCUG 39354 / LMG 10337 / NBRC 100064 / NCIMB 13643)</name>
    <name type="common">Pedobacter saltans</name>
    <dbReference type="NCBI Taxonomy" id="762903"/>
    <lineage>
        <taxon>Bacteria</taxon>
        <taxon>Pseudomonadati</taxon>
        <taxon>Bacteroidota</taxon>
        <taxon>Sphingobacteriia</taxon>
        <taxon>Sphingobacteriales</taxon>
        <taxon>Sphingobacteriaceae</taxon>
        <taxon>Pseudopedobacter</taxon>
    </lineage>
</organism>
<dbReference type="SUPFAM" id="SSF55909">
    <property type="entry name" value="Pentein"/>
    <property type="match status" value="1"/>
</dbReference>
<dbReference type="STRING" id="762903.Pedsa_1927"/>
<evidence type="ECO:0000313" key="3">
    <source>
        <dbReference type="Proteomes" id="UP000000310"/>
    </source>
</evidence>
<dbReference type="InterPro" id="IPR007466">
    <property type="entry name" value="Peptidyl-Arg-deiminase_porph"/>
</dbReference>
<reference evidence="3" key="2">
    <citation type="submission" date="2011-02" db="EMBL/GenBank/DDBJ databases">
        <title>The complete genome of Pedobacter saltans DSM 12145.</title>
        <authorList>
            <consortium name="US DOE Joint Genome Institute (JGI-PGF)"/>
            <person name="Lucas S."/>
            <person name="Copeland A."/>
            <person name="Lapidus A."/>
            <person name="Bruce D."/>
            <person name="Goodwin L."/>
            <person name="Pitluck S."/>
            <person name="Kyrpides N."/>
            <person name="Mavromatis K."/>
            <person name="Pagani I."/>
            <person name="Ivanova N."/>
            <person name="Ovchinnikova G."/>
            <person name="Lu M."/>
            <person name="Detter J.C."/>
            <person name="Han C."/>
            <person name="Land M."/>
            <person name="Hauser L."/>
            <person name="Markowitz V."/>
            <person name="Cheng J.-F."/>
            <person name="Hugenholtz P."/>
            <person name="Woyke T."/>
            <person name="Wu D."/>
            <person name="Tindall B."/>
            <person name="Pomrenke H.G."/>
            <person name="Brambilla E."/>
            <person name="Klenk H.-P."/>
            <person name="Eisen J.A."/>
        </authorList>
    </citation>
    <scope>NUCLEOTIDE SEQUENCE [LARGE SCALE GENOMIC DNA]</scope>
    <source>
        <strain evidence="3">ATCC 51119 / DSM 12145 / JCM 21818 / LMG 10337 / NBRC 100064 / NCIMB 13643</strain>
    </source>
</reference>
<dbReference type="eggNOG" id="COG2957">
    <property type="taxonomic scope" value="Bacteria"/>
</dbReference>
<evidence type="ECO:0000313" key="2">
    <source>
        <dbReference type="EMBL" id="ADY52480.1"/>
    </source>
</evidence>
<sequence length="366" mass="41654">MSDNNSLSSSDSGLRTSDFGLQSPKQLGYHFPPEWAKHEATWLSWPHKEASWPGKIDTIYKPYAEFIKYLSLTEKVRINVRDEQMKAFALKHIEAAGADLSKVEFFFHPTNDAWCRDHGPAFLINPNAEIKKVIVDWGFNAWGGKYPPFDLDDVIPTKIGQHFNIPVFNPGIIMEGGSVEFNGAGTILTSRSCLLNENRNAHLNQDQVEKYLRDFYGTEQILWVSDGIVGDDTDGHIDDTIRFVNEDTVLTVIEENKNDENYELLQTNLRELQEMRLLNGKQLNIVELPMPDPVIYDDCRLPASYANYYISNGHVIVPTYRCDKDQKALDIIAEYHPDREVVGIDSTDIIWGLGSFHCLSQQEPSI</sequence>